<dbReference type="EMBL" id="MDLC01000023">
    <property type="protein sequence ID" value="ODS23647.1"/>
    <property type="molecule type" value="Genomic_DNA"/>
</dbReference>
<reference evidence="5 6" key="1">
    <citation type="journal article" date="2016" name="Appl. Environ. Microbiol.">
        <title>Lack of Overt Genome Reduction in the Bryostatin-Producing Bryozoan Symbiont "Candidatus Endobugula sertula".</title>
        <authorList>
            <person name="Miller I.J."/>
            <person name="Vanee N."/>
            <person name="Fong S.S."/>
            <person name="Lim-Fong G.E."/>
            <person name="Kwan J.C."/>
        </authorList>
    </citation>
    <scope>NUCLEOTIDE SEQUENCE [LARGE SCALE GENOMIC DNA]</scope>
    <source>
        <strain evidence="5">AB1-4</strain>
    </source>
</reference>
<dbReference type="SUPFAM" id="SSF75516">
    <property type="entry name" value="Pheromone-binding domain of LuxR-like quorum-sensing transcription factors"/>
    <property type="match status" value="1"/>
</dbReference>
<dbReference type="InterPro" id="IPR036693">
    <property type="entry name" value="TF_LuxR_autoind-bd_dom_sf"/>
</dbReference>
<proteinExistence type="predicted"/>
<organism evidence="5 6">
    <name type="scientific">Candidatus Endobugula sertula</name>
    <name type="common">Bugula neritina bacterial symbiont</name>
    <dbReference type="NCBI Taxonomy" id="62101"/>
    <lineage>
        <taxon>Bacteria</taxon>
        <taxon>Pseudomonadati</taxon>
        <taxon>Pseudomonadota</taxon>
        <taxon>Gammaproteobacteria</taxon>
        <taxon>Cellvibrionales</taxon>
        <taxon>Cellvibrionaceae</taxon>
        <taxon>Candidatus Endobugula</taxon>
    </lineage>
</organism>
<evidence type="ECO:0000256" key="3">
    <source>
        <dbReference type="ARBA" id="ARBA00023163"/>
    </source>
</evidence>
<evidence type="ECO:0000313" key="5">
    <source>
        <dbReference type="EMBL" id="ODS23647.1"/>
    </source>
</evidence>
<dbReference type="STRING" id="62101.AB835_07530"/>
<dbReference type="Proteomes" id="UP000242502">
    <property type="component" value="Unassembled WGS sequence"/>
</dbReference>
<comment type="caution">
    <text evidence="5">The sequence shown here is derived from an EMBL/GenBank/DDBJ whole genome shotgun (WGS) entry which is preliminary data.</text>
</comment>
<evidence type="ECO:0000259" key="4">
    <source>
        <dbReference type="Pfam" id="PF03472"/>
    </source>
</evidence>
<dbReference type="GO" id="GO:0003677">
    <property type="term" value="F:DNA binding"/>
    <property type="evidence" value="ECO:0007669"/>
    <property type="project" value="UniProtKB-KW"/>
</dbReference>
<dbReference type="AlphaFoldDB" id="A0A1D2QPY8"/>
<evidence type="ECO:0000256" key="2">
    <source>
        <dbReference type="ARBA" id="ARBA00023125"/>
    </source>
</evidence>
<feature type="domain" description="Transcription factor LuxR-like autoinducer-binding" evidence="4">
    <location>
        <begin position="17"/>
        <end position="167"/>
    </location>
</feature>
<dbReference type="Gene3D" id="3.30.450.80">
    <property type="entry name" value="Transcription factor LuxR-like, autoinducer-binding domain"/>
    <property type="match status" value="1"/>
</dbReference>
<keyword evidence="1" id="KW-0805">Transcription regulation</keyword>
<accession>A0A1D2QPY8</accession>
<keyword evidence="2" id="KW-0238">DNA-binding</keyword>
<protein>
    <recommendedName>
        <fullName evidence="4">Transcription factor LuxR-like autoinducer-binding domain-containing protein</fullName>
    </recommendedName>
</protein>
<evidence type="ECO:0000313" key="6">
    <source>
        <dbReference type="Proteomes" id="UP000242502"/>
    </source>
</evidence>
<dbReference type="Pfam" id="PF03472">
    <property type="entry name" value="Autoind_bind"/>
    <property type="match status" value="1"/>
</dbReference>
<sequence length="204" mass="23894">MTKMLDLFEDYRSAVNLDELWDKLHLRLANFGITSIFYGLGGSTRLVEEQGIMSSIWHKTSHPEEYRAIFDHKYYIDDDLGSLHCIYKTTPFIWHDTSQWGNPTERQRKFMLDSFEHDMGVGVSLPVRFNHYGFGGLGLCAAETGEKEFEKMWQSKQEEIVTISHMFDELARDEHQADIYHLTPRAYSTEDDHRQRLNMIAFSS</sequence>
<keyword evidence="3" id="KW-0804">Transcription</keyword>
<evidence type="ECO:0000256" key="1">
    <source>
        <dbReference type="ARBA" id="ARBA00023015"/>
    </source>
</evidence>
<name>A0A1D2QPY8_9GAMM</name>
<gene>
    <name evidence="5" type="ORF">AB835_07530</name>
</gene>
<dbReference type="InterPro" id="IPR005143">
    <property type="entry name" value="TF_LuxR_autoind-bd_dom"/>
</dbReference>